<dbReference type="PANTHER" id="PTHR43820:SF7">
    <property type="entry name" value="BRANCHED-CHAIN AMINO ACID TRANSPORT ATP-BINDING PROTEIN LIVF-RELATED"/>
    <property type="match status" value="1"/>
</dbReference>
<dbReference type="EMBL" id="BAABCP010000001">
    <property type="protein sequence ID" value="GAA3943422.1"/>
    <property type="molecule type" value="Genomic_DNA"/>
</dbReference>
<dbReference type="Pfam" id="PF00005">
    <property type="entry name" value="ABC_tran"/>
    <property type="match status" value="1"/>
</dbReference>
<dbReference type="SUPFAM" id="SSF52540">
    <property type="entry name" value="P-loop containing nucleoside triphosphate hydrolases"/>
    <property type="match status" value="1"/>
</dbReference>
<dbReference type="SMART" id="SM00382">
    <property type="entry name" value="AAA"/>
    <property type="match status" value="1"/>
</dbReference>
<comment type="similarity">
    <text evidence="1">Belongs to the ABC transporter superfamily.</text>
</comment>
<dbReference type="InterPro" id="IPR003593">
    <property type="entry name" value="AAA+_ATPase"/>
</dbReference>
<evidence type="ECO:0000259" key="7">
    <source>
        <dbReference type="PROSITE" id="PS50893"/>
    </source>
</evidence>
<evidence type="ECO:0000256" key="4">
    <source>
        <dbReference type="ARBA" id="ARBA00022840"/>
    </source>
</evidence>
<dbReference type="CDD" id="cd03224">
    <property type="entry name" value="ABC_TM1139_LivF_branched"/>
    <property type="match status" value="1"/>
</dbReference>
<evidence type="ECO:0000256" key="3">
    <source>
        <dbReference type="ARBA" id="ARBA00022741"/>
    </source>
</evidence>
<dbReference type="PROSITE" id="PS50893">
    <property type="entry name" value="ABC_TRANSPORTER_2"/>
    <property type="match status" value="1"/>
</dbReference>
<keyword evidence="2" id="KW-0813">Transport</keyword>
<dbReference type="PROSITE" id="PS00211">
    <property type="entry name" value="ABC_TRANSPORTER_1"/>
    <property type="match status" value="1"/>
</dbReference>
<evidence type="ECO:0000256" key="2">
    <source>
        <dbReference type="ARBA" id="ARBA00022448"/>
    </source>
</evidence>
<comment type="caution">
    <text evidence="8">The sequence shown here is derived from an EMBL/GenBank/DDBJ whole genome shotgun (WGS) entry which is preliminary data.</text>
</comment>
<keyword evidence="5" id="KW-0029">Amino-acid transport</keyword>
<dbReference type="InterPro" id="IPR017871">
    <property type="entry name" value="ABC_transporter-like_CS"/>
</dbReference>
<dbReference type="InterPro" id="IPR027417">
    <property type="entry name" value="P-loop_NTPase"/>
</dbReference>
<accession>A0ABP7NEG1</accession>
<keyword evidence="9" id="KW-1185">Reference proteome</keyword>
<feature type="region of interest" description="Disordered" evidence="6">
    <location>
        <begin position="236"/>
        <end position="266"/>
    </location>
</feature>
<evidence type="ECO:0000256" key="1">
    <source>
        <dbReference type="ARBA" id="ARBA00005417"/>
    </source>
</evidence>
<reference evidence="9" key="1">
    <citation type="journal article" date="2019" name="Int. J. Syst. Evol. Microbiol.">
        <title>The Global Catalogue of Microorganisms (GCM) 10K type strain sequencing project: providing services to taxonomists for standard genome sequencing and annotation.</title>
        <authorList>
            <consortium name="The Broad Institute Genomics Platform"/>
            <consortium name="The Broad Institute Genome Sequencing Center for Infectious Disease"/>
            <person name="Wu L."/>
            <person name="Ma J."/>
        </authorList>
    </citation>
    <scope>NUCLEOTIDE SEQUENCE [LARGE SCALE GENOMIC DNA]</scope>
    <source>
        <strain evidence="9">JCM 17024</strain>
    </source>
</reference>
<evidence type="ECO:0000256" key="5">
    <source>
        <dbReference type="ARBA" id="ARBA00022970"/>
    </source>
</evidence>
<organism evidence="8 9">
    <name type="scientific">Microbacterium soli</name>
    <dbReference type="NCBI Taxonomy" id="446075"/>
    <lineage>
        <taxon>Bacteria</taxon>
        <taxon>Bacillati</taxon>
        <taxon>Actinomycetota</taxon>
        <taxon>Actinomycetes</taxon>
        <taxon>Micrococcales</taxon>
        <taxon>Microbacteriaceae</taxon>
        <taxon>Microbacterium</taxon>
    </lineage>
</organism>
<evidence type="ECO:0000313" key="8">
    <source>
        <dbReference type="EMBL" id="GAA3943422.1"/>
    </source>
</evidence>
<dbReference type="RefSeq" id="WP_344819587.1">
    <property type="nucleotide sequence ID" value="NZ_BAABCP010000001.1"/>
</dbReference>
<evidence type="ECO:0000313" key="9">
    <source>
        <dbReference type="Proteomes" id="UP001501591"/>
    </source>
</evidence>
<sequence length="266" mass="28372">MSSRVIEVVDLVAGYQPEIDILHGISAHVDEGEIVTIVGANGAGKSTLLKSIMGWVTVRSGSITINGHDTLSIAPYEMSAAGIGYTPQLANVFPSLSIDENLRLGVPSRKKDEYLAGKARVEALFPALREARNKPAGLLSGGQRQMLAMGRALMAQPRVLLLDEPTAGLSPQNVDLLFHQVQQIRDSGVTILMVEQNARRALDISDRGYVFDLGRNRATGTGAELLSDPDIVAAYLGSAGGGRPQEANTTHRNDDSSRSTGEGEEK</sequence>
<feature type="compositionally biased region" description="Basic and acidic residues" evidence="6">
    <location>
        <begin position="249"/>
        <end position="266"/>
    </location>
</feature>
<evidence type="ECO:0000256" key="6">
    <source>
        <dbReference type="SAM" id="MobiDB-lite"/>
    </source>
</evidence>
<gene>
    <name evidence="8" type="ORF">GCM10022383_21590</name>
</gene>
<dbReference type="InterPro" id="IPR052156">
    <property type="entry name" value="BCAA_Transport_ATP-bd_LivF"/>
</dbReference>
<keyword evidence="3" id="KW-0547">Nucleotide-binding</keyword>
<proteinExistence type="inferred from homology"/>
<dbReference type="InterPro" id="IPR003439">
    <property type="entry name" value="ABC_transporter-like_ATP-bd"/>
</dbReference>
<dbReference type="PANTHER" id="PTHR43820">
    <property type="entry name" value="HIGH-AFFINITY BRANCHED-CHAIN AMINO ACID TRANSPORT ATP-BINDING PROTEIN LIVF"/>
    <property type="match status" value="1"/>
</dbReference>
<dbReference type="Proteomes" id="UP001501591">
    <property type="component" value="Unassembled WGS sequence"/>
</dbReference>
<keyword evidence="4 8" id="KW-0067">ATP-binding</keyword>
<dbReference type="Gene3D" id="3.40.50.300">
    <property type="entry name" value="P-loop containing nucleotide triphosphate hydrolases"/>
    <property type="match status" value="1"/>
</dbReference>
<dbReference type="GO" id="GO:0005524">
    <property type="term" value="F:ATP binding"/>
    <property type="evidence" value="ECO:0007669"/>
    <property type="project" value="UniProtKB-KW"/>
</dbReference>
<name>A0ABP7NEG1_9MICO</name>
<protein>
    <submittedName>
        <fullName evidence="8">ABC transporter ATP-binding protein</fullName>
    </submittedName>
</protein>
<feature type="domain" description="ABC transporter" evidence="7">
    <location>
        <begin position="6"/>
        <end position="238"/>
    </location>
</feature>